<dbReference type="Gene3D" id="2.40.40.10">
    <property type="entry name" value="RlpA-like domain"/>
    <property type="match status" value="1"/>
</dbReference>
<dbReference type="CDD" id="cd22191">
    <property type="entry name" value="DPBB_RlpA_EXP_N-like"/>
    <property type="match status" value="1"/>
</dbReference>
<protein>
    <submittedName>
        <fullName evidence="3">SPOSA6832_00659-mRNA-1:cds</fullName>
    </submittedName>
</protein>
<proteinExistence type="predicted"/>
<sequence length="201" mass="20510">MATTTSAAAQQSSSSSADSGLKLNAGLGFSSSSPAQRTYTTTTQAPTTTTTQAPTTTITTSQAAATTSSSSSSDGSWITGGYATFYYQYGAYGACGKVDPLPLALLSTPSSHYFASQIYPDSSPIVALAIARYGTGSNNAPDCGRQVEIKNDDNGKTVVATVADACPGCANYNSLDLSTGAFDQIADEATGVVPISWKFIS</sequence>
<dbReference type="AlphaFoldDB" id="A0A0D6EGZ4"/>
<dbReference type="InterPro" id="IPR036908">
    <property type="entry name" value="RlpA-like_sf"/>
</dbReference>
<evidence type="ECO:0000256" key="1">
    <source>
        <dbReference type="ARBA" id="ARBA00022729"/>
    </source>
</evidence>
<accession>A0A0D6EGZ4</accession>
<dbReference type="Proteomes" id="UP000243876">
    <property type="component" value="Unassembled WGS sequence"/>
</dbReference>
<feature type="region of interest" description="Disordered" evidence="2">
    <location>
        <begin position="25"/>
        <end position="75"/>
    </location>
</feature>
<feature type="compositionally biased region" description="Low complexity" evidence="2">
    <location>
        <begin position="1"/>
        <end position="17"/>
    </location>
</feature>
<evidence type="ECO:0000313" key="3">
    <source>
        <dbReference type="EMBL" id="CEQ39171.1"/>
    </source>
</evidence>
<dbReference type="PANTHER" id="PTHR31836:SF24">
    <property type="entry name" value="RLPA-LIKE PROTEIN DOUBLE-PSI BETA-BARREL DOMAIN-CONTAINING PROTEIN"/>
    <property type="match status" value="1"/>
</dbReference>
<dbReference type="EMBL" id="CENE01000002">
    <property type="protein sequence ID" value="CEQ39171.1"/>
    <property type="molecule type" value="Genomic_DNA"/>
</dbReference>
<reference evidence="4" key="1">
    <citation type="submission" date="2015-02" db="EMBL/GenBank/DDBJ databases">
        <authorList>
            <person name="Gon?alves P."/>
        </authorList>
    </citation>
    <scope>NUCLEOTIDE SEQUENCE [LARGE SCALE GENOMIC DNA]</scope>
</reference>
<dbReference type="OrthoDB" id="2538211at2759"/>
<keyword evidence="1" id="KW-0732">Signal</keyword>
<feature type="region of interest" description="Disordered" evidence="2">
    <location>
        <begin position="1"/>
        <end position="20"/>
    </location>
</feature>
<feature type="non-terminal residue" evidence="3">
    <location>
        <position position="1"/>
    </location>
</feature>
<keyword evidence="4" id="KW-1185">Reference proteome</keyword>
<dbReference type="InterPro" id="IPR051477">
    <property type="entry name" value="Expansin_CellWall"/>
</dbReference>
<name>A0A0D6EGZ4_SPOSA</name>
<evidence type="ECO:0000256" key="2">
    <source>
        <dbReference type="SAM" id="MobiDB-lite"/>
    </source>
</evidence>
<feature type="compositionally biased region" description="Low complexity" evidence="2">
    <location>
        <begin position="32"/>
        <end position="73"/>
    </location>
</feature>
<dbReference type="PANTHER" id="PTHR31836">
    <property type="match status" value="1"/>
</dbReference>
<evidence type="ECO:0000313" key="4">
    <source>
        <dbReference type="Proteomes" id="UP000243876"/>
    </source>
</evidence>
<dbReference type="SUPFAM" id="SSF50685">
    <property type="entry name" value="Barwin-like endoglucanases"/>
    <property type="match status" value="1"/>
</dbReference>
<gene>
    <name evidence="3" type="primary">SPOSA6832_00659</name>
</gene>
<organism evidence="3 4">
    <name type="scientific">Sporidiobolus salmonicolor</name>
    <name type="common">Yeast-like fungus</name>
    <name type="synonym">Sporobolomyces salmonicolor</name>
    <dbReference type="NCBI Taxonomy" id="5005"/>
    <lineage>
        <taxon>Eukaryota</taxon>
        <taxon>Fungi</taxon>
        <taxon>Dikarya</taxon>
        <taxon>Basidiomycota</taxon>
        <taxon>Pucciniomycotina</taxon>
        <taxon>Microbotryomycetes</taxon>
        <taxon>Sporidiobolales</taxon>
        <taxon>Sporidiobolaceae</taxon>
        <taxon>Sporobolomyces</taxon>
    </lineage>
</organism>